<keyword evidence="1" id="KW-0812">Transmembrane</keyword>
<keyword evidence="3" id="KW-1185">Reference proteome</keyword>
<evidence type="ECO:0000313" key="2">
    <source>
        <dbReference type="EMBL" id="MDR6842999.1"/>
    </source>
</evidence>
<evidence type="ECO:0008006" key="4">
    <source>
        <dbReference type="Google" id="ProtNLM"/>
    </source>
</evidence>
<gene>
    <name evidence="2" type="ORF">J2W94_003306</name>
</gene>
<organism evidence="2 3">
    <name type="scientific">Pseudoxanthomonas sacheonensis</name>
    <dbReference type="NCBI Taxonomy" id="443615"/>
    <lineage>
        <taxon>Bacteria</taxon>
        <taxon>Pseudomonadati</taxon>
        <taxon>Pseudomonadota</taxon>
        <taxon>Gammaproteobacteria</taxon>
        <taxon>Lysobacterales</taxon>
        <taxon>Lysobacteraceae</taxon>
        <taxon>Pseudoxanthomonas</taxon>
    </lineage>
</organism>
<proteinExistence type="predicted"/>
<dbReference type="EMBL" id="JAVDTT010000005">
    <property type="protein sequence ID" value="MDR6842999.1"/>
    <property type="molecule type" value="Genomic_DNA"/>
</dbReference>
<feature type="transmembrane region" description="Helical" evidence="1">
    <location>
        <begin position="41"/>
        <end position="59"/>
    </location>
</feature>
<comment type="caution">
    <text evidence="2">The sequence shown here is derived from an EMBL/GenBank/DDBJ whole genome shotgun (WGS) entry which is preliminary data.</text>
</comment>
<keyword evidence="1" id="KW-0472">Membrane</keyword>
<dbReference type="Proteomes" id="UP001254759">
    <property type="component" value="Unassembled WGS sequence"/>
</dbReference>
<accession>A0ABU1RW50</accession>
<evidence type="ECO:0000313" key="3">
    <source>
        <dbReference type="Proteomes" id="UP001254759"/>
    </source>
</evidence>
<reference evidence="2 3" key="1">
    <citation type="submission" date="2023-07" db="EMBL/GenBank/DDBJ databases">
        <title>Sorghum-associated microbial communities from plants grown in Nebraska, USA.</title>
        <authorList>
            <person name="Schachtman D."/>
        </authorList>
    </citation>
    <scope>NUCLEOTIDE SEQUENCE [LARGE SCALE GENOMIC DNA]</scope>
    <source>
        <strain evidence="2 3">BE107</strain>
    </source>
</reference>
<name>A0ABU1RW50_9GAMM</name>
<protein>
    <recommendedName>
        <fullName evidence="4">YcxB-like protein domain-containing protein</fullName>
    </recommendedName>
</protein>
<dbReference type="RefSeq" id="WP_310095771.1">
    <property type="nucleotide sequence ID" value="NZ_JAVDTT010000005.1"/>
</dbReference>
<evidence type="ECO:0000256" key="1">
    <source>
        <dbReference type="SAM" id="Phobius"/>
    </source>
</evidence>
<sequence length="171" mass="19535">MDEDALWSRREYHPAERAQPVLGILLLAGTVIWMTKKDPEGISIFFVVFVFGWSLLLIARYPAMSIIRIVQLAWPYLRKPMDQVISFHDYGCSMRIEDSITWNFRWNNLKEVVFGDKGIGIRCLSSDAEGAIQYLYVAKASFAPGSSEYAELESFLRALQNSRFAAAETVR</sequence>
<feature type="transmembrane region" description="Helical" evidence="1">
    <location>
        <begin position="18"/>
        <end position="35"/>
    </location>
</feature>
<keyword evidence="1" id="KW-1133">Transmembrane helix</keyword>